<dbReference type="AlphaFoldDB" id="A0A6G0MMC7"/>
<evidence type="ECO:0000256" key="1">
    <source>
        <dbReference type="ARBA" id="ARBA00022723"/>
    </source>
</evidence>
<proteinExistence type="predicted"/>
<evidence type="ECO:0000256" key="4">
    <source>
        <dbReference type="PROSITE-ProRule" id="PRU00175"/>
    </source>
</evidence>
<sequence>MINAASKGFLDIVKYLHVNLGQAASNAAIIAAARTGHLSVVQYLDENHSERCMADPIAVARANGHDEVVDFLLEHEECRRALEAGRFMDRAEESDTTKKVSKLSEDAVVAAAESRDDLEARLRVEVEASIRVEEEARIRAEVEAAIRAEQEEAMLRAKIRAEIQDEVEGKMRAEIRAELLAQKKSQPCTICFGRIDDPITTLCCHTFCAGCLAKWRSGGHELCPICRSSLN</sequence>
<comment type="caution">
    <text evidence="6">The sequence shown here is derived from an EMBL/GenBank/DDBJ whole genome shotgun (WGS) entry which is preliminary data.</text>
</comment>
<dbReference type="InterPro" id="IPR002110">
    <property type="entry name" value="Ankyrin_rpt"/>
</dbReference>
<dbReference type="InterPro" id="IPR036770">
    <property type="entry name" value="Ankyrin_rpt-contain_sf"/>
</dbReference>
<name>A0A6G0MMC7_9STRA</name>
<dbReference type="InterPro" id="IPR018957">
    <property type="entry name" value="Znf_C3HC4_RING-type"/>
</dbReference>
<reference evidence="6 7" key="1">
    <citation type="submission" date="2018-09" db="EMBL/GenBank/DDBJ databases">
        <title>Genomic investigation of the strawberry pathogen Phytophthora fragariae indicates pathogenicity is determined by transcriptional variation in three key races.</title>
        <authorList>
            <person name="Adams T.M."/>
            <person name="Armitage A.D."/>
            <person name="Sobczyk M.K."/>
            <person name="Bates H.J."/>
            <person name="Dunwell J.M."/>
            <person name="Nellist C.F."/>
            <person name="Harrison R.J."/>
        </authorList>
    </citation>
    <scope>NUCLEOTIDE SEQUENCE [LARGE SCALE GENOMIC DNA]</scope>
    <source>
        <strain evidence="6 7">BC-23</strain>
    </source>
</reference>
<dbReference type="PANTHER" id="PTHR46586">
    <property type="entry name" value="ANKYRIN REPEAT-CONTAINING PROTEIN"/>
    <property type="match status" value="1"/>
</dbReference>
<dbReference type="EMBL" id="QXGC01003664">
    <property type="protein sequence ID" value="KAE9173983.1"/>
    <property type="molecule type" value="Genomic_DNA"/>
</dbReference>
<dbReference type="SUPFAM" id="SSF48403">
    <property type="entry name" value="Ankyrin repeat"/>
    <property type="match status" value="1"/>
</dbReference>
<dbReference type="InterPro" id="IPR017907">
    <property type="entry name" value="Znf_RING_CS"/>
</dbReference>
<accession>A0A6G0MMC7</accession>
<organism evidence="6 7">
    <name type="scientific">Phytophthora fragariae</name>
    <dbReference type="NCBI Taxonomy" id="53985"/>
    <lineage>
        <taxon>Eukaryota</taxon>
        <taxon>Sar</taxon>
        <taxon>Stramenopiles</taxon>
        <taxon>Oomycota</taxon>
        <taxon>Peronosporomycetes</taxon>
        <taxon>Peronosporales</taxon>
        <taxon>Peronosporaceae</taxon>
        <taxon>Phytophthora</taxon>
    </lineage>
</organism>
<evidence type="ECO:0000313" key="6">
    <source>
        <dbReference type="EMBL" id="KAE9173983.1"/>
    </source>
</evidence>
<evidence type="ECO:0000259" key="5">
    <source>
        <dbReference type="PROSITE" id="PS50089"/>
    </source>
</evidence>
<dbReference type="Gene3D" id="3.30.40.10">
    <property type="entry name" value="Zinc/RING finger domain, C3HC4 (zinc finger)"/>
    <property type="match status" value="1"/>
</dbReference>
<dbReference type="Pfam" id="PF12796">
    <property type="entry name" value="Ank_2"/>
    <property type="match status" value="1"/>
</dbReference>
<dbReference type="InterPro" id="IPR013083">
    <property type="entry name" value="Znf_RING/FYVE/PHD"/>
</dbReference>
<dbReference type="SUPFAM" id="SSF57850">
    <property type="entry name" value="RING/U-box"/>
    <property type="match status" value="1"/>
</dbReference>
<dbReference type="InterPro" id="IPR052050">
    <property type="entry name" value="SecEffector_AnkRepeat"/>
</dbReference>
<dbReference type="PROSITE" id="PS00518">
    <property type="entry name" value="ZF_RING_1"/>
    <property type="match status" value="1"/>
</dbReference>
<dbReference type="Proteomes" id="UP000476176">
    <property type="component" value="Unassembled WGS sequence"/>
</dbReference>
<keyword evidence="3" id="KW-0862">Zinc</keyword>
<keyword evidence="1" id="KW-0479">Metal-binding</keyword>
<dbReference type="Pfam" id="PF00097">
    <property type="entry name" value="zf-C3HC4"/>
    <property type="match status" value="1"/>
</dbReference>
<dbReference type="PANTHER" id="PTHR46586:SF3">
    <property type="entry name" value="ANKYRIN REPEAT-CONTAINING PROTEIN"/>
    <property type="match status" value="1"/>
</dbReference>
<dbReference type="GO" id="GO:0008270">
    <property type="term" value="F:zinc ion binding"/>
    <property type="evidence" value="ECO:0007669"/>
    <property type="project" value="UniProtKB-KW"/>
</dbReference>
<gene>
    <name evidence="6" type="ORF">PF004_g26798</name>
</gene>
<evidence type="ECO:0000256" key="2">
    <source>
        <dbReference type="ARBA" id="ARBA00022771"/>
    </source>
</evidence>
<evidence type="ECO:0000313" key="7">
    <source>
        <dbReference type="Proteomes" id="UP000476176"/>
    </source>
</evidence>
<protein>
    <recommendedName>
        <fullName evidence="5">RING-type domain-containing protein</fullName>
    </recommendedName>
</protein>
<dbReference type="Gene3D" id="1.25.40.20">
    <property type="entry name" value="Ankyrin repeat-containing domain"/>
    <property type="match status" value="1"/>
</dbReference>
<dbReference type="InterPro" id="IPR001841">
    <property type="entry name" value="Znf_RING"/>
</dbReference>
<dbReference type="SMART" id="SM00184">
    <property type="entry name" value="RING"/>
    <property type="match status" value="1"/>
</dbReference>
<feature type="domain" description="RING-type" evidence="5">
    <location>
        <begin position="188"/>
        <end position="227"/>
    </location>
</feature>
<dbReference type="PROSITE" id="PS50089">
    <property type="entry name" value="ZF_RING_2"/>
    <property type="match status" value="1"/>
</dbReference>
<keyword evidence="2 4" id="KW-0863">Zinc-finger</keyword>
<evidence type="ECO:0000256" key="3">
    <source>
        <dbReference type="ARBA" id="ARBA00022833"/>
    </source>
</evidence>